<protein>
    <recommendedName>
        <fullName evidence="1">Transposase IS30-like HTH domain-containing protein</fullName>
    </recommendedName>
</protein>
<dbReference type="Pfam" id="PF13936">
    <property type="entry name" value="HTH_38"/>
    <property type="match status" value="1"/>
</dbReference>
<evidence type="ECO:0000313" key="2">
    <source>
        <dbReference type="EMBL" id="RJT91215.1"/>
    </source>
</evidence>
<comment type="caution">
    <text evidence="2">The sequence shown here is derived from an EMBL/GenBank/DDBJ whole genome shotgun (WGS) entry which is preliminary data.</text>
</comment>
<dbReference type="InterPro" id="IPR025246">
    <property type="entry name" value="IS30-like_HTH"/>
</dbReference>
<dbReference type="InterPro" id="IPR051917">
    <property type="entry name" value="Transposase-Integrase"/>
</dbReference>
<dbReference type="GO" id="GO:0032196">
    <property type="term" value="P:transposition"/>
    <property type="evidence" value="ECO:0007669"/>
    <property type="project" value="TreeGrafter"/>
</dbReference>
<proteinExistence type="predicted"/>
<organism evidence="2 3">
    <name type="scientific">Cryobacterium melibiosiphilum</name>
    <dbReference type="NCBI Taxonomy" id="995039"/>
    <lineage>
        <taxon>Bacteria</taxon>
        <taxon>Bacillati</taxon>
        <taxon>Actinomycetota</taxon>
        <taxon>Actinomycetes</taxon>
        <taxon>Micrococcales</taxon>
        <taxon>Microbacteriaceae</taxon>
        <taxon>Cryobacterium</taxon>
    </lineage>
</organism>
<dbReference type="PANTHER" id="PTHR10948:SF23">
    <property type="entry name" value="TRANSPOSASE INSI FOR INSERTION SEQUENCE ELEMENT IS30A-RELATED"/>
    <property type="match status" value="1"/>
</dbReference>
<evidence type="ECO:0000313" key="3">
    <source>
        <dbReference type="Proteomes" id="UP000272015"/>
    </source>
</evidence>
<dbReference type="Proteomes" id="UP000272015">
    <property type="component" value="Unassembled WGS sequence"/>
</dbReference>
<dbReference type="GO" id="GO:0004803">
    <property type="term" value="F:transposase activity"/>
    <property type="evidence" value="ECO:0007669"/>
    <property type="project" value="TreeGrafter"/>
</dbReference>
<dbReference type="GO" id="GO:0005829">
    <property type="term" value="C:cytosol"/>
    <property type="evidence" value="ECO:0007669"/>
    <property type="project" value="TreeGrafter"/>
</dbReference>
<name>A0A3A5MQI7_9MICO</name>
<dbReference type="SUPFAM" id="SSF46689">
    <property type="entry name" value="Homeodomain-like"/>
    <property type="match status" value="1"/>
</dbReference>
<keyword evidence="3" id="KW-1185">Reference proteome</keyword>
<dbReference type="EMBL" id="QZVS01000050">
    <property type="protein sequence ID" value="RJT91215.1"/>
    <property type="molecule type" value="Genomic_DNA"/>
</dbReference>
<dbReference type="AlphaFoldDB" id="A0A3A5MQI7"/>
<dbReference type="RefSeq" id="WP_119971051.1">
    <property type="nucleotide sequence ID" value="NZ_JBHSQA010000042.1"/>
</dbReference>
<gene>
    <name evidence="2" type="ORF">D6T64_02275</name>
</gene>
<accession>A0A3A5MQI7</accession>
<feature type="domain" description="Transposase IS30-like HTH" evidence="1">
    <location>
        <begin position="31"/>
        <end position="72"/>
    </location>
</feature>
<dbReference type="InterPro" id="IPR009057">
    <property type="entry name" value="Homeodomain-like_sf"/>
</dbReference>
<dbReference type="Gene3D" id="1.10.10.60">
    <property type="entry name" value="Homeodomain-like"/>
    <property type="match status" value="1"/>
</dbReference>
<sequence>MVARRTVTNAQGRAKTYAPISLKTPPTISSRYLSEPERIHIADALQAGESLRQIAAGLGRSPSTVSREVIRNRSPRLKRYAPHAAQALADAARKRPRLGKIAGSTLLRDAIQKLLLEQWSPRQISHQLRLDYPGQP</sequence>
<evidence type="ECO:0000259" key="1">
    <source>
        <dbReference type="Pfam" id="PF13936"/>
    </source>
</evidence>
<reference evidence="2 3" key="1">
    <citation type="submission" date="2018-09" db="EMBL/GenBank/DDBJ databases">
        <title>Novel species of Cryobacterium.</title>
        <authorList>
            <person name="Liu Q."/>
            <person name="Xin Y.-H."/>
        </authorList>
    </citation>
    <scope>NUCLEOTIDE SEQUENCE [LARGE SCALE GENOMIC DNA]</scope>
    <source>
        <strain evidence="2 3">Hh39</strain>
    </source>
</reference>
<dbReference type="PANTHER" id="PTHR10948">
    <property type="entry name" value="TRANSPOSASE"/>
    <property type="match status" value="1"/>
</dbReference>